<dbReference type="OrthoDB" id="9762614at2"/>
<dbReference type="AlphaFoldDB" id="A0A369IFJ5"/>
<name>A0A369IFJ5_9BACT</name>
<dbReference type="SUPFAM" id="SSF48208">
    <property type="entry name" value="Six-hairpin glycosidases"/>
    <property type="match status" value="1"/>
</dbReference>
<dbReference type="InterPro" id="IPR024705">
    <property type="entry name" value="Ssp411"/>
</dbReference>
<dbReference type="Gene3D" id="1.50.10.20">
    <property type="match status" value="1"/>
</dbReference>
<evidence type="ECO:0000259" key="1">
    <source>
        <dbReference type="Pfam" id="PF03190"/>
    </source>
</evidence>
<feature type="domain" description="Spermatogenesis-associated protein 20-like TRX" evidence="1">
    <location>
        <begin position="3"/>
        <end position="156"/>
    </location>
</feature>
<dbReference type="CDD" id="cd02955">
    <property type="entry name" value="SSP411"/>
    <property type="match status" value="1"/>
</dbReference>
<proteinExistence type="predicted"/>
<dbReference type="Pfam" id="PF03190">
    <property type="entry name" value="Thioredox_DsbH"/>
    <property type="match status" value="1"/>
</dbReference>
<reference evidence="2 3" key="1">
    <citation type="submission" date="2018-07" db="EMBL/GenBank/DDBJ databases">
        <title>Genome analysis of Runella aurantiaca.</title>
        <authorList>
            <person name="Yang X."/>
        </authorList>
    </citation>
    <scope>NUCLEOTIDE SEQUENCE [LARGE SCALE GENOMIC DNA]</scope>
    <source>
        <strain evidence="2 3">YX9</strain>
    </source>
</reference>
<dbReference type="Proteomes" id="UP000253141">
    <property type="component" value="Unassembled WGS sequence"/>
</dbReference>
<protein>
    <submittedName>
        <fullName evidence="2">Thioredoxin domain-containing protein</fullName>
    </submittedName>
</protein>
<evidence type="ECO:0000313" key="2">
    <source>
        <dbReference type="EMBL" id="RDB05994.1"/>
    </source>
</evidence>
<gene>
    <name evidence="2" type="ORF">DVG78_11345</name>
</gene>
<dbReference type="PANTHER" id="PTHR42899">
    <property type="entry name" value="SPERMATOGENESIS-ASSOCIATED PROTEIN 20"/>
    <property type="match status" value="1"/>
</dbReference>
<comment type="caution">
    <text evidence="2">The sequence shown here is derived from an EMBL/GenBank/DDBJ whole genome shotgun (WGS) entry which is preliminary data.</text>
</comment>
<dbReference type="EMBL" id="QPIW01000007">
    <property type="protein sequence ID" value="RDB05994.1"/>
    <property type="molecule type" value="Genomic_DNA"/>
</dbReference>
<dbReference type="GO" id="GO:0005975">
    <property type="term" value="P:carbohydrate metabolic process"/>
    <property type="evidence" value="ECO:0007669"/>
    <property type="project" value="InterPro"/>
</dbReference>
<dbReference type="InterPro" id="IPR004879">
    <property type="entry name" value="Ssp411-like_TRX"/>
</dbReference>
<sequence length="680" mass="78066">MSNRLINETSPYLLQHAHNPVDWYPWGEEALTKARTENKPILVSIGYSACHWCHVMERESFEKEQVAGVMNADFVCIKVDREERPDVDAIYMDAIHAMGARGGWPLNVFLLPDAKPFYGVTYLPAQNWVQLLGSVKNAFVNHHEDLVKSAAGFTDNMLVKESEKYNLHVDTQIGEGLASAQSFSSVQMRNDLDEMFEKIKGHFDTEKGGMDRAPKFPMPSIYKFLLRYYAVSHNPEALRHIELSLNRIALGGIYDHVGGGWARYSVDDEWFIPHFEKMLYDNGQLVSIFSEAYTLTKSDLYKSRVYETIDWLAREMTSIEGGFYSALDADSEGIEGKFYIWTQAELKEILGEDFGWFSKLYNIRASGNWEHGYNHLHLVTPFPQKEAEGVAYQNALQKLFKARENRIRPGLDDKILASWNGLMLKGLTDAYRAFGEEKFKKLALKNAHFLKEKMTAPNHQLWHSYKNGKASIVGFLEDYAAVINGYLGLYQATFEEEWLDEALHLMAYAAENMYDAEDELFYFTDSNAEELIARKKEVFDNVMPASNSLMAHNLFALGTLFDYADYVKLSDWMLAKMRNALLTDVQWGTNWAALYALRAQPTAEIAIVGEEMEHFRKQLEERFVPNKILVGTKTVSDLPLLQERIAKQEQTTVYVCFNKTCQLPVNTMEDVWKQLNYINE</sequence>
<dbReference type="SUPFAM" id="SSF52833">
    <property type="entry name" value="Thioredoxin-like"/>
    <property type="match status" value="1"/>
</dbReference>
<dbReference type="Gene3D" id="3.40.30.10">
    <property type="entry name" value="Glutaredoxin"/>
    <property type="match status" value="1"/>
</dbReference>
<dbReference type="RefSeq" id="WP_114461189.1">
    <property type="nucleotide sequence ID" value="NZ_QPIW01000007.1"/>
</dbReference>
<dbReference type="InterPro" id="IPR008928">
    <property type="entry name" value="6-hairpin_glycosidase_sf"/>
</dbReference>
<organism evidence="2 3">
    <name type="scientific">Runella aurantiaca</name>
    <dbReference type="NCBI Taxonomy" id="2282308"/>
    <lineage>
        <taxon>Bacteria</taxon>
        <taxon>Pseudomonadati</taxon>
        <taxon>Bacteroidota</taxon>
        <taxon>Cytophagia</taxon>
        <taxon>Cytophagales</taxon>
        <taxon>Spirosomataceae</taxon>
        <taxon>Runella</taxon>
    </lineage>
</organism>
<evidence type="ECO:0000313" key="3">
    <source>
        <dbReference type="Proteomes" id="UP000253141"/>
    </source>
</evidence>
<dbReference type="PANTHER" id="PTHR42899:SF1">
    <property type="entry name" value="SPERMATOGENESIS-ASSOCIATED PROTEIN 20"/>
    <property type="match status" value="1"/>
</dbReference>
<keyword evidence="3" id="KW-1185">Reference proteome</keyword>
<accession>A0A369IFJ5</accession>
<dbReference type="InterPro" id="IPR036249">
    <property type="entry name" value="Thioredoxin-like_sf"/>
</dbReference>
<dbReference type="PIRSF" id="PIRSF006402">
    <property type="entry name" value="UCP006402_thioredoxin"/>
    <property type="match status" value="1"/>
</dbReference>